<sequence>MIVNNKNNRRDWIYKSLLLVTTVFFIVYFSPRDSKFNYRFDINRPWGYEPLIATFDFPIYKSDAVIERERDSITASFQPYYRYNGDVEKEVFDKIEKSYDTFKSLFPSPDYFTYIGERLEKVYEIGIISMEDAERLYKEGTVAIRVSDGKLPVNRITHHLFTIQRACEYVLSPDSAYHYKEQFLRKYPVNDYLLPNLIFDEQLTDAAKEELFAGYCRVNGMVQSGQKIIDRGEIINEHTYAVLESLREESDKRSETPGQKRLILTGQILFVGLLVLFLIIYLELFRNRYYERRHRRSLLLLFALMILYCVITSLNLFDVYIIPYAMVPIIIRVFFDSRTAFMTLLVMILICSVTVNSPYEFVLFQLCAGLVSIFGLRELSQRSQLLRMSFFIMLAYVLFFFAFKLIKGNDISSVFDLNIYSCFVINALLLLFT</sequence>
<dbReference type="InterPro" id="IPR011624">
    <property type="entry name" value="Metal-dep_PHydrolase_7TM_extra"/>
</dbReference>
<name>A0A5J4Q7Z8_9ZZZZ</name>
<keyword evidence="1" id="KW-1133">Transmembrane helix</keyword>
<proteinExistence type="predicted"/>
<feature type="transmembrane region" description="Helical" evidence="1">
    <location>
        <begin position="302"/>
        <end position="327"/>
    </location>
</feature>
<comment type="caution">
    <text evidence="4">The sequence shown here is derived from an EMBL/GenBank/DDBJ whole genome shotgun (WGS) entry which is preliminary data.</text>
</comment>
<dbReference type="InterPro" id="IPR011621">
    <property type="entry name" value="Metal-dep_PHydrolase_7TM_intra"/>
</dbReference>
<keyword evidence="1" id="KW-0472">Membrane</keyword>
<dbReference type="Pfam" id="PF07697">
    <property type="entry name" value="7TMR-HDED"/>
    <property type="match status" value="1"/>
</dbReference>
<organism evidence="4">
    <name type="scientific">termite gut metagenome</name>
    <dbReference type="NCBI Taxonomy" id="433724"/>
    <lineage>
        <taxon>unclassified sequences</taxon>
        <taxon>metagenomes</taxon>
        <taxon>organismal metagenomes</taxon>
    </lineage>
</organism>
<protein>
    <submittedName>
        <fullName evidence="4">HDIG domain-containing protein</fullName>
    </submittedName>
</protein>
<evidence type="ECO:0000256" key="1">
    <source>
        <dbReference type="SAM" id="Phobius"/>
    </source>
</evidence>
<feature type="domain" description="Metal-dependent phosphohydrolase 7TM intracellular" evidence="3">
    <location>
        <begin position="263"/>
        <end position="431"/>
    </location>
</feature>
<keyword evidence="1" id="KW-0812">Transmembrane</keyword>
<dbReference type="PANTHER" id="PTHR36442:SF1">
    <property type="entry name" value="CYCLIC-DI-AMP PHOSPHODIESTERASE PGPH"/>
    <property type="match status" value="1"/>
</dbReference>
<reference evidence="4" key="1">
    <citation type="submission" date="2019-03" db="EMBL/GenBank/DDBJ databases">
        <title>Single cell metagenomics reveals metabolic interactions within the superorganism composed of flagellate Streblomastix strix and complex community of Bacteroidetes bacteria on its surface.</title>
        <authorList>
            <person name="Treitli S.C."/>
            <person name="Kolisko M."/>
            <person name="Husnik F."/>
            <person name="Keeling P."/>
            <person name="Hampl V."/>
        </authorList>
    </citation>
    <scope>NUCLEOTIDE SEQUENCE</scope>
    <source>
        <strain evidence="4">STM</strain>
    </source>
</reference>
<evidence type="ECO:0000313" key="4">
    <source>
        <dbReference type="EMBL" id="KAA6316861.1"/>
    </source>
</evidence>
<dbReference type="Pfam" id="PF07698">
    <property type="entry name" value="7TM-7TMR_HD"/>
    <property type="match status" value="1"/>
</dbReference>
<feature type="transmembrane region" description="Helical" evidence="1">
    <location>
        <begin position="339"/>
        <end position="355"/>
    </location>
</feature>
<dbReference type="EMBL" id="SNRY01004728">
    <property type="protein sequence ID" value="KAA6316861.1"/>
    <property type="molecule type" value="Genomic_DNA"/>
</dbReference>
<dbReference type="AlphaFoldDB" id="A0A5J4Q7Z8"/>
<dbReference type="InterPro" id="IPR052722">
    <property type="entry name" value="PgpH_phosphodiesterase"/>
</dbReference>
<evidence type="ECO:0000259" key="3">
    <source>
        <dbReference type="Pfam" id="PF07698"/>
    </source>
</evidence>
<feature type="non-terminal residue" evidence="4">
    <location>
        <position position="433"/>
    </location>
</feature>
<feature type="domain" description="Metal-dependent phosphohydrolase 7TM extracellular" evidence="2">
    <location>
        <begin position="53"/>
        <end position="246"/>
    </location>
</feature>
<gene>
    <name evidence="4" type="ORF">EZS27_032893</name>
</gene>
<evidence type="ECO:0000259" key="2">
    <source>
        <dbReference type="Pfam" id="PF07697"/>
    </source>
</evidence>
<accession>A0A5J4Q7Z8</accession>
<dbReference type="PANTHER" id="PTHR36442">
    <property type="entry name" value="CYCLIC-DI-AMP PHOSPHODIESTERASE PGPH"/>
    <property type="match status" value="1"/>
</dbReference>
<feature type="transmembrane region" description="Helical" evidence="1">
    <location>
        <begin position="388"/>
        <end position="406"/>
    </location>
</feature>
<feature type="transmembrane region" description="Helical" evidence="1">
    <location>
        <begin position="262"/>
        <end position="282"/>
    </location>
</feature>
<feature type="transmembrane region" description="Helical" evidence="1">
    <location>
        <begin position="412"/>
        <end position="432"/>
    </location>
</feature>
<feature type="transmembrane region" description="Helical" evidence="1">
    <location>
        <begin position="12"/>
        <end position="30"/>
    </location>
</feature>